<dbReference type="InterPro" id="IPR001667">
    <property type="entry name" value="DDH_dom"/>
</dbReference>
<dbReference type="SUPFAM" id="SSF64182">
    <property type="entry name" value="DHH phosphoesterases"/>
    <property type="match status" value="1"/>
</dbReference>
<organism evidence="7 8">
    <name type="scientific">Nicrophorus vespilloides</name>
    <name type="common">Boreal carrion beetle</name>
    <dbReference type="NCBI Taxonomy" id="110193"/>
    <lineage>
        <taxon>Eukaryota</taxon>
        <taxon>Metazoa</taxon>
        <taxon>Ecdysozoa</taxon>
        <taxon>Arthropoda</taxon>
        <taxon>Hexapoda</taxon>
        <taxon>Insecta</taxon>
        <taxon>Pterygota</taxon>
        <taxon>Neoptera</taxon>
        <taxon>Endopterygota</taxon>
        <taxon>Coleoptera</taxon>
        <taxon>Polyphaga</taxon>
        <taxon>Staphyliniformia</taxon>
        <taxon>Silphidae</taxon>
        <taxon>Nicrophorinae</taxon>
        <taxon>Nicrophorus</taxon>
    </lineage>
</organism>
<keyword evidence="5" id="KW-0464">Manganese</keyword>
<accession>A0ABM1N1Y8</accession>
<dbReference type="Gene3D" id="3.90.1640.10">
    <property type="entry name" value="inorganic pyrophosphatase (n-terminal core)"/>
    <property type="match status" value="1"/>
</dbReference>
<keyword evidence="7" id="KW-1185">Reference proteome</keyword>
<keyword evidence="3" id="KW-0479">Metal-binding</keyword>
<sequence length="364" mass="41646">MIHFHNYLKQSKELVTKVNFEGIKCVHVVMGNESCDLDSTIAPLALACFYANDKYRCSDIKVIPVMNVAADDFPIKTESNYLLDKYKVDKSNLIFKDEINMTWLCQQERLKITLVDHHILSESDSHLKCCVTEIIDHRPLDKASEWDKNVRFILSQVGSCCTLIANEIFQIYNRCLCTVAQLLYETIVFDTIGFKPEAGKSKELDFTMAEQLEKLLKPTKTRLEIFDELWAAHNDVSALTTRQLLSKDLKQIGNVLIPGLPMLVQHFISRPDFEHAISSFFSDKNGEAIIIMGLETEDGITRDIAFYPVGNDVVKKLQQRILADELQLEEVANSLEQLNVYKQNNVLHSRKYLIPIIKDTIAEK</sequence>
<evidence type="ECO:0000256" key="2">
    <source>
        <dbReference type="ARBA" id="ARBA00010331"/>
    </source>
</evidence>
<dbReference type="GeneID" id="108565753"/>
<feature type="domain" description="DHHA2" evidence="6">
    <location>
        <begin position="226"/>
        <end position="361"/>
    </location>
</feature>
<protein>
    <submittedName>
        <fullName evidence="8">Protein prune homolog</fullName>
    </submittedName>
</protein>
<evidence type="ECO:0000256" key="4">
    <source>
        <dbReference type="ARBA" id="ARBA00022801"/>
    </source>
</evidence>
<reference evidence="8" key="1">
    <citation type="submission" date="2025-08" db="UniProtKB">
        <authorList>
            <consortium name="RefSeq"/>
        </authorList>
    </citation>
    <scope>IDENTIFICATION</scope>
    <source>
        <tissue evidence="8">Whole Larva</tissue>
    </source>
</reference>
<dbReference type="RefSeq" id="XP_017780838.1">
    <property type="nucleotide sequence ID" value="XM_017925349.1"/>
</dbReference>
<evidence type="ECO:0000256" key="3">
    <source>
        <dbReference type="ARBA" id="ARBA00022723"/>
    </source>
</evidence>
<dbReference type="Pfam" id="PF01368">
    <property type="entry name" value="DHH"/>
    <property type="match status" value="1"/>
</dbReference>
<gene>
    <name evidence="8" type="primary">LOC108565753</name>
</gene>
<evidence type="ECO:0000256" key="5">
    <source>
        <dbReference type="ARBA" id="ARBA00023211"/>
    </source>
</evidence>
<evidence type="ECO:0000313" key="8">
    <source>
        <dbReference type="RefSeq" id="XP_017780838.1"/>
    </source>
</evidence>
<evidence type="ECO:0000313" key="7">
    <source>
        <dbReference type="Proteomes" id="UP000695000"/>
    </source>
</evidence>
<name>A0ABM1N1Y8_NICVS</name>
<dbReference type="Proteomes" id="UP000695000">
    <property type="component" value="Unplaced"/>
</dbReference>
<comment type="cofactor">
    <cofactor evidence="1">
        <name>Mn(2+)</name>
        <dbReference type="ChEBI" id="CHEBI:29035"/>
    </cofactor>
</comment>
<dbReference type="Pfam" id="PF02833">
    <property type="entry name" value="DHHA2"/>
    <property type="match status" value="1"/>
</dbReference>
<dbReference type="InterPro" id="IPR004097">
    <property type="entry name" value="DHHA2"/>
</dbReference>
<dbReference type="InterPro" id="IPR038222">
    <property type="entry name" value="DHHA2_dom_sf"/>
</dbReference>
<dbReference type="PANTHER" id="PTHR12112">
    <property type="entry name" value="BNIP - RELATED"/>
    <property type="match status" value="1"/>
</dbReference>
<dbReference type="InterPro" id="IPR038763">
    <property type="entry name" value="DHH_sf"/>
</dbReference>
<dbReference type="Gene3D" id="3.10.310.20">
    <property type="entry name" value="DHHA2 domain"/>
    <property type="match status" value="1"/>
</dbReference>
<dbReference type="SMART" id="SM01131">
    <property type="entry name" value="DHHA2"/>
    <property type="match status" value="1"/>
</dbReference>
<proteinExistence type="inferred from homology"/>
<dbReference type="PANTHER" id="PTHR12112:SF39">
    <property type="entry name" value="EG:152A3.5 PROTEIN (FBGN0003116_PN PROTEIN)"/>
    <property type="match status" value="1"/>
</dbReference>
<comment type="similarity">
    <text evidence="2">Belongs to the PPase class C family. Prune subfamily.</text>
</comment>
<keyword evidence="4" id="KW-0378">Hydrolase</keyword>
<evidence type="ECO:0000259" key="6">
    <source>
        <dbReference type="SMART" id="SM01131"/>
    </source>
</evidence>
<evidence type="ECO:0000256" key="1">
    <source>
        <dbReference type="ARBA" id="ARBA00001936"/>
    </source>
</evidence>